<keyword evidence="13" id="KW-1185">Reference proteome</keyword>
<evidence type="ECO:0000256" key="10">
    <source>
        <dbReference type="ARBA" id="ARBA00023136"/>
    </source>
</evidence>
<dbReference type="Proteomes" id="UP000198888">
    <property type="component" value="Unassembled WGS sequence"/>
</dbReference>
<reference evidence="12 13" key="1">
    <citation type="submission" date="2016-10" db="EMBL/GenBank/DDBJ databases">
        <authorList>
            <person name="de Groot N.N."/>
        </authorList>
    </citation>
    <scope>NUCLEOTIDE SEQUENCE [LARGE SCALE GENOMIC DNA]</scope>
    <source>
        <strain evidence="12 13">DSM 22187</strain>
    </source>
</reference>
<proteinExistence type="inferred from homology"/>
<feature type="transmembrane region" description="Helical" evidence="11">
    <location>
        <begin position="80"/>
        <end position="99"/>
    </location>
</feature>
<keyword evidence="7 11" id="KW-0169">Cobalamin biosynthesis</keyword>
<dbReference type="PANTHER" id="PTHR34308:SF1">
    <property type="entry name" value="COBALAMIN BIOSYNTHESIS PROTEIN CBIB"/>
    <property type="match status" value="1"/>
</dbReference>
<evidence type="ECO:0000256" key="1">
    <source>
        <dbReference type="ARBA" id="ARBA00003384"/>
    </source>
</evidence>
<evidence type="ECO:0000313" key="12">
    <source>
        <dbReference type="EMBL" id="SEI87582.1"/>
    </source>
</evidence>
<dbReference type="Pfam" id="PF03186">
    <property type="entry name" value="CobD_Cbib"/>
    <property type="match status" value="1"/>
</dbReference>
<feature type="transmembrane region" description="Helical" evidence="11">
    <location>
        <begin position="50"/>
        <end position="73"/>
    </location>
</feature>
<dbReference type="AlphaFoldDB" id="A0A1H6UIE5"/>
<evidence type="ECO:0000313" key="13">
    <source>
        <dbReference type="Proteomes" id="UP000198888"/>
    </source>
</evidence>
<comment type="function">
    <text evidence="1 11">Converts cobyric acid to cobinamide by the addition of aminopropanol on the F carboxylic group.</text>
</comment>
<keyword evidence="6 11" id="KW-1003">Cell membrane</keyword>
<evidence type="ECO:0000256" key="8">
    <source>
        <dbReference type="ARBA" id="ARBA00022692"/>
    </source>
</evidence>
<dbReference type="GO" id="GO:0009236">
    <property type="term" value="P:cobalamin biosynthetic process"/>
    <property type="evidence" value="ECO:0007669"/>
    <property type="project" value="UniProtKB-UniRule"/>
</dbReference>
<dbReference type="PANTHER" id="PTHR34308">
    <property type="entry name" value="COBALAMIN BIOSYNTHESIS PROTEIN CBIB"/>
    <property type="match status" value="1"/>
</dbReference>
<comment type="similarity">
    <text evidence="4 11">Belongs to the CobD/CbiB family.</text>
</comment>
<evidence type="ECO:0000256" key="3">
    <source>
        <dbReference type="ARBA" id="ARBA00004953"/>
    </source>
</evidence>
<evidence type="ECO:0000256" key="11">
    <source>
        <dbReference type="HAMAP-Rule" id="MF_00024"/>
    </source>
</evidence>
<dbReference type="GO" id="GO:0005886">
    <property type="term" value="C:plasma membrane"/>
    <property type="evidence" value="ECO:0007669"/>
    <property type="project" value="UniProtKB-SubCell"/>
</dbReference>
<dbReference type="STRING" id="1073996.SAMN05444271_11046"/>
<comment type="pathway">
    <text evidence="3 11">Cofactor biosynthesis; adenosylcobalamin biosynthesis.</text>
</comment>
<evidence type="ECO:0000256" key="9">
    <source>
        <dbReference type="ARBA" id="ARBA00022989"/>
    </source>
</evidence>
<dbReference type="NCBIfam" id="TIGR00380">
    <property type="entry name" value="cobal_cbiB"/>
    <property type="match status" value="1"/>
</dbReference>
<name>A0A1H6UIE5_9EURY</name>
<evidence type="ECO:0000256" key="5">
    <source>
        <dbReference type="ARBA" id="ARBA00016185"/>
    </source>
</evidence>
<evidence type="ECO:0000256" key="7">
    <source>
        <dbReference type="ARBA" id="ARBA00022573"/>
    </source>
</evidence>
<gene>
    <name evidence="11" type="primary">cobD</name>
    <name evidence="12" type="ORF">SAMN05444271_11046</name>
</gene>
<evidence type="ECO:0000256" key="6">
    <source>
        <dbReference type="ARBA" id="ARBA00022475"/>
    </source>
</evidence>
<dbReference type="UniPathway" id="UPA00148"/>
<dbReference type="GO" id="GO:0048472">
    <property type="term" value="F:threonine-phosphate decarboxylase activity"/>
    <property type="evidence" value="ECO:0007669"/>
    <property type="project" value="InterPro"/>
</dbReference>
<evidence type="ECO:0000256" key="4">
    <source>
        <dbReference type="ARBA" id="ARBA00006263"/>
    </source>
</evidence>
<sequence length="311" mass="32096">MSMAVTAAAVVVAVAIADRLAGELPARIHPVVWFGRLVGPVDRQWSSPRAVGTLAAVGLPLLAATSVAVTVWIAGLVHPVAGAGVAATVLFSSVSLRLLTETARDVISLSATDLPRARDELRALAGRDASALSPELVRSAAAESAAENLADGLVAPITAFGLAVVAISAGGLSVPILPIATAAAAWVKAVNTMDSMVGYHSKPVGWASAKLDDLVMWLPARLTALFIAAAVKSPDPLSTGRRWARTPTSPNAGWPMATLAAALHVRLEKPDTYTLNSVAELPTVAEAKQGVDIVDRAGWLVFLAWAVILLV</sequence>
<keyword evidence="8 11" id="KW-0812">Transmembrane</keyword>
<dbReference type="EMBL" id="FNYR01000010">
    <property type="protein sequence ID" value="SEI87582.1"/>
    <property type="molecule type" value="Genomic_DNA"/>
</dbReference>
<keyword evidence="10 11" id="KW-0472">Membrane</keyword>
<keyword evidence="9 11" id="KW-1133">Transmembrane helix</keyword>
<comment type="subcellular location">
    <subcellularLocation>
        <location evidence="2 11">Cell membrane</location>
        <topology evidence="2 11">Multi-pass membrane protein</topology>
    </subcellularLocation>
</comment>
<evidence type="ECO:0000256" key="2">
    <source>
        <dbReference type="ARBA" id="ARBA00004651"/>
    </source>
</evidence>
<comment type="caution">
    <text evidence="11">Lacks conserved residue(s) required for the propagation of feature annotation.</text>
</comment>
<accession>A0A1H6UIE5</accession>
<protein>
    <recommendedName>
        <fullName evidence="5 11">Probable cobalamin biosynthesis protein CobD</fullName>
    </recommendedName>
</protein>
<dbReference type="InterPro" id="IPR004485">
    <property type="entry name" value="Cobalamin_biosynth_CobD/CbiB"/>
</dbReference>
<dbReference type="GO" id="GO:0015420">
    <property type="term" value="F:ABC-type vitamin B12 transporter activity"/>
    <property type="evidence" value="ECO:0007669"/>
    <property type="project" value="UniProtKB-UniRule"/>
</dbReference>
<dbReference type="HAMAP" id="MF_00024">
    <property type="entry name" value="CobD_CbiB"/>
    <property type="match status" value="1"/>
</dbReference>
<feature type="transmembrane region" description="Helical" evidence="11">
    <location>
        <begin position="157"/>
        <end position="187"/>
    </location>
</feature>
<organism evidence="12 13">
    <name type="scientific">Halohasta litchfieldiae</name>
    <dbReference type="NCBI Taxonomy" id="1073996"/>
    <lineage>
        <taxon>Archaea</taxon>
        <taxon>Methanobacteriati</taxon>
        <taxon>Methanobacteriota</taxon>
        <taxon>Stenosarchaea group</taxon>
        <taxon>Halobacteria</taxon>
        <taxon>Halobacteriales</taxon>
        <taxon>Haloferacaceae</taxon>
        <taxon>Halohasta</taxon>
    </lineage>
</organism>